<evidence type="ECO:0000313" key="3">
    <source>
        <dbReference type="EMBL" id="PRY40287.1"/>
    </source>
</evidence>
<keyword evidence="1" id="KW-0732">Signal</keyword>
<organism evidence="3 4">
    <name type="scientific">Umezawaea tangerina</name>
    <dbReference type="NCBI Taxonomy" id="84725"/>
    <lineage>
        <taxon>Bacteria</taxon>
        <taxon>Bacillati</taxon>
        <taxon>Actinomycetota</taxon>
        <taxon>Actinomycetes</taxon>
        <taxon>Pseudonocardiales</taxon>
        <taxon>Pseudonocardiaceae</taxon>
        <taxon>Umezawaea</taxon>
    </lineage>
</organism>
<feature type="signal peptide" evidence="1">
    <location>
        <begin position="1"/>
        <end position="32"/>
    </location>
</feature>
<feature type="domain" description="Malectin" evidence="2">
    <location>
        <begin position="83"/>
        <end position="190"/>
    </location>
</feature>
<reference evidence="3 4" key="1">
    <citation type="submission" date="2018-03" db="EMBL/GenBank/DDBJ databases">
        <title>Genomic Encyclopedia of Archaeal and Bacterial Type Strains, Phase II (KMG-II): from individual species to whole genera.</title>
        <authorList>
            <person name="Goeker M."/>
        </authorList>
    </citation>
    <scope>NUCLEOTIDE SEQUENCE [LARGE SCALE GENOMIC DNA]</scope>
    <source>
        <strain evidence="3 4">DSM 44720</strain>
    </source>
</reference>
<comment type="caution">
    <text evidence="3">The sequence shown here is derived from an EMBL/GenBank/DDBJ whole genome shotgun (WGS) entry which is preliminary data.</text>
</comment>
<dbReference type="Pfam" id="PF11721">
    <property type="entry name" value="Malectin"/>
    <property type="match status" value="1"/>
</dbReference>
<evidence type="ECO:0000259" key="2">
    <source>
        <dbReference type="Pfam" id="PF11721"/>
    </source>
</evidence>
<dbReference type="EMBL" id="PVTF01000006">
    <property type="protein sequence ID" value="PRY40287.1"/>
    <property type="molecule type" value="Genomic_DNA"/>
</dbReference>
<name>A0A2T0T3P8_9PSEU</name>
<keyword evidence="4" id="KW-1185">Reference proteome</keyword>
<accession>A0A2T0T3P8</accession>
<dbReference type="Proteomes" id="UP000239494">
    <property type="component" value="Unassembled WGS sequence"/>
</dbReference>
<proteinExistence type="predicted"/>
<feature type="chain" id="PRO_5015629449" evidence="1">
    <location>
        <begin position="33"/>
        <end position="197"/>
    </location>
</feature>
<protein>
    <submittedName>
        <fullName evidence="3">Malectin (Di-glucose binding ER protein)</fullName>
    </submittedName>
</protein>
<gene>
    <name evidence="3" type="ORF">CLV43_10621</name>
</gene>
<sequence length="197" mass="20529">MLVKTAFSPFRTTAAVVTALALAFGGAGVAQADPTAVLIDVGGAGDATFAPDAFGTGGLTETKPASAPSLPNWGPTTAHPIPADIWHTSRYLESTYAVTGLTPGATYEVRLYFMDWYFKGKPGKRVFDVAVDGTKVLTDFDIIATAIARGADGTNSFGVERDFTAVVGESGTVTIDFIRGKEDQPQVNAIALVPVTP</sequence>
<dbReference type="AlphaFoldDB" id="A0A2T0T3P8"/>
<dbReference type="InterPro" id="IPR021720">
    <property type="entry name" value="Malectin_dom"/>
</dbReference>
<evidence type="ECO:0000256" key="1">
    <source>
        <dbReference type="SAM" id="SignalP"/>
    </source>
</evidence>
<evidence type="ECO:0000313" key="4">
    <source>
        <dbReference type="Proteomes" id="UP000239494"/>
    </source>
</evidence>
<dbReference type="Gene3D" id="2.60.120.430">
    <property type="entry name" value="Galactose-binding lectin"/>
    <property type="match status" value="1"/>
</dbReference>